<keyword evidence="2" id="KW-1185">Reference proteome</keyword>
<evidence type="ECO:0000313" key="1">
    <source>
        <dbReference type="EMBL" id="SDE99746.1"/>
    </source>
</evidence>
<proteinExistence type="predicted"/>
<dbReference type="STRING" id="69960.SAMN05421720_12113"/>
<organism evidence="1 2">
    <name type="scientific">Rhodospira trueperi</name>
    <dbReference type="NCBI Taxonomy" id="69960"/>
    <lineage>
        <taxon>Bacteria</taxon>
        <taxon>Pseudomonadati</taxon>
        <taxon>Pseudomonadota</taxon>
        <taxon>Alphaproteobacteria</taxon>
        <taxon>Rhodospirillales</taxon>
        <taxon>Rhodospirillaceae</taxon>
        <taxon>Rhodospira</taxon>
    </lineage>
</organism>
<dbReference type="AlphaFoldDB" id="A0A1G7HHD7"/>
<name>A0A1G7HHD7_9PROT</name>
<evidence type="ECO:0000313" key="2">
    <source>
        <dbReference type="Proteomes" id="UP000199412"/>
    </source>
</evidence>
<dbReference type="Proteomes" id="UP000199412">
    <property type="component" value="Unassembled WGS sequence"/>
</dbReference>
<gene>
    <name evidence="1" type="ORF">SAMN05421720_12113</name>
</gene>
<protein>
    <submittedName>
        <fullName evidence="1">Uncharacterized protein</fullName>
    </submittedName>
</protein>
<accession>A0A1G7HHD7</accession>
<reference evidence="1 2" key="1">
    <citation type="submission" date="2016-10" db="EMBL/GenBank/DDBJ databases">
        <authorList>
            <person name="de Groot N.N."/>
        </authorList>
    </citation>
    <scope>NUCLEOTIDE SEQUENCE [LARGE SCALE GENOMIC DNA]</scope>
    <source>
        <strain evidence="1 2">ATCC 700224</strain>
    </source>
</reference>
<dbReference type="EMBL" id="FNAP01000021">
    <property type="protein sequence ID" value="SDE99746.1"/>
    <property type="molecule type" value="Genomic_DNA"/>
</dbReference>
<sequence>MTSGSGKLPKAKGRYVASEASLDLAEELAHRAGIPFDRAEAAALSRHLYETCFAAIVDALGFDPDAVAFSPEVFGLTTTFITADPEGGAPGGRILFDETFDLWLFALSHYSTIAAFVPIDDAGFLSLLDKMKRGLLLLARPTTRPRVLEDLRPELKTHHECLNLSGGLARALVVFVLCHEIAHGRLGHLDQREGPEIELEADREAARMFLSIVAQGDALRQSPIYIDRKLAGVPVILPRWLALVEQRMKALTGRPANHTAHPDPDRRAEATAVLLRPRMGETATVLLDALESGIDDFRRAMAAGY</sequence>